<dbReference type="PANTHER" id="PTHR12994:SF17">
    <property type="entry name" value="LD30995P"/>
    <property type="match status" value="1"/>
</dbReference>
<dbReference type="GO" id="GO:0016805">
    <property type="term" value="F:dipeptidase activity"/>
    <property type="evidence" value="ECO:0007669"/>
    <property type="project" value="InterPro"/>
</dbReference>
<keyword evidence="2" id="KW-0812">Transmembrane</keyword>
<organism evidence="3 4">
    <name type="scientific">Aphanomyces euteiches</name>
    <dbReference type="NCBI Taxonomy" id="100861"/>
    <lineage>
        <taxon>Eukaryota</taxon>
        <taxon>Sar</taxon>
        <taxon>Stramenopiles</taxon>
        <taxon>Oomycota</taxon>
        <taxon>Saprolegniomycetes</taxon>
        <taxon>Saprolegniales</taxon>
        <taxon>Verrucalvaceae</taxon>
        <taxon>Aphanomyces</taxon>
    </lineage>
</organism>
<sequence length="639" mass="70003">MGAKDAFLHHFLMCAVHRIVSTAVLLASSSVACTIIAVGKMASATGSPMVVHSADCGNCDFRLGKVPAKTFSPGAKRDVVQFRLEYPRYVGDDRGDVFTLANTDTSIFNWTNTPSIGQISQVNDTFAYIGAHYGIMNEHQVSMAESTCGGRLVSKPVSDGGKALFDVSELTHIAMERATTARQAIEIMGDLAEKHGYYGATWSGPGAAMSSGEALAVADTNEVWLFHIHPDDTGASAVWVAQRVPDNDIAAIANQFVIHHINLTDRDNFMGSANLVDVAVRAKLYSPQPNEAFDFTKAYAHPIQPDQYYATRRVWRILTLGNPSLKLSPITDIFASDYPISTPVAAPISPTTLLSFLRDHFEGTAFDMTNGLDAGPFGDPDRFDIHANGNMTKETATKGHFERAISIFRSSYSFVTVANGAHPDVGYILFGQYGPHAATYVPIYAKIDKIPMRYSRGSLHRFDPNSNFWTFAIVGNWAARFYTHTRPVVAAVQAQLEASIMEKQATIVAEAQHVIKSQGDQGLRMFLTTTSEAFAETAHESFTELFAHLVTTFHDGYHMQNLSGSTLSAQSLFYPEWWLKNVGYFDKDKVDDTTATFITSNEEASTMLYVGMALLGAFVCVGVGFGVGMYRRQGYHEIN</sequence>
<keyword evidence="2" id="KW-1133">Transmembrane helix</keyword>
<dbReference type="Proteomes" id="UP000481153">
    <property type="component" value="Unassembled WGS sequence"/>
</dbReference>
<name>A0A6G0X8K9_9STRA</name>
<gene>
    <name evidence="3" type="ORF">Ae201684_007337</name>
</gene>
<evidence type="ECO:0000256" key="2">
    <source>
        <dbReference type="SAM" id="Phobius"/>
    </source>
</evidence>
<evidence type="ECO:0000313" key="4">
    <source>
        <dbReference type="Proteomes" id="UP000481153"/>
    </source>
</evidence>
<dbReference type="GO" id="GO:0070004">
    <property type="term" value="F:cysteine-type exopeptidase activity"/>
    <property type="evidence" value="ECO:0007669"/>
    <property type="project" value="InterPro"/>
</dbReference>
<comment type="caution">
    <text evidence="3">The sequence shown here is derived from an EMBL/GenBank/DDBJ whole genome shotgun (WGS) entry which is preliminary data.</text>
</comment>
<evidence type="ECO:0000256" key="1">
    <source>
        <dbReference type="ARBA" id="ARBA00005705"/>
    </source>
</evidence>
<accession>A0A6G0X8K9</accession>
<proteinExistence type="inferred from homology"/>
<dbReference type="AlphaFoldDB" id="A0A6G0X8K9"/>
<feature type="transmembrane region" description="Helical" evidence="2">
    <location>
        <begin position="607"/>
        <end position="630"/>
    </location>
</feature>
<evidence type="ECO:0000313" key="3">
    <source>
        <dbReference type="EMBL" id="KAF0736317.1"/>
    </source>
</evidence>
<keyword evidence="2" id="KW-0472">Membrane</keyword>
<dbReference type="PROSITE" id="PS51257">
    <property type="entry name" value="PROKAR_LIPOPROTEIN"/>
    <property type="match status" value="1"/>
</dbReference>
<evidence type="ECO:0008006" key="5">
    <source>
        <dbReference type="Google" id="ProtNLM"/>
    </source>
</evidence>
<comment type="similarity">
    <text evidence="1">Belongs to the peptidase C69 family. Secernin subfamily.</text>
</comment>
<dbReference type="GO" id="GO:0006508">
    <property type="term" value="P:proteolysis"/>
    <property type="evidence" value="ECO:0007669"/>
    <property type="project" value="InterPro"/>
</dbReference>
<dbReference type="InterPro" id="IPR005322">
    <property type="entry name" value="Peptidase_C69"/>
</dbReference>
<protein>
    <recommendedName>
        <fullName evidence="5">Peptidase</fullName>
    </recommendedName>
</protein>
<reference evidence="3 4" key="1">
    <citation type="submission" date="2019-07" db="EMBL/GenBank/DDBJ databases">
        <title>Genomics analysis of Aphanomyces spp. identifies a new class of oomycete effector associated with host adaptation.</title>
        <authorList>
            <person name="Gaulin E."/>
        </authorList>
    </citation>
    <scope>NUCLEOTIDE SEQUENCE [LARGE SCALE GENOMIC DNA]</scope>
    <source>
        <strain evidence="3 4">ATCC 201684</strain>
    </source>
</reference>
<dbReference type="PANTHER" id="PTHR12994">
    <property type="entry name" value="SECERNIN"/>
    <property type="match status" value="1"/>
</dbReference>
<dbReference type="EMBL" id="VJMJ01000089">
    <property type="protein sequence ID" value="KAF0736317.1"/>
    <property type="molecule type" value="Genomic_DNA"/>
</dbReference>
<dbReference type="VEuPathDB" id="FungiDB:AeMF1_020388"/>
<dbReference type="Pfam" id="PF03577">
    <property type="entry name" value="Peptidase_C69"/>
    <property type="match status" value="1"/>
</dbReference>
<keyword evidence="4" id="KW-1185">Reference proteome</keyword>